<keyword evidence="5" id="KW-1185">Reference proteome</keyword>
<evidence type="ECO:0000256" key="3">
    <source>
        <dbReference type="SAM" id="Phobius"/>
    </source>
</evidence>
<dbReference type="RefSeq" id="WP_136461385.1">
    <property type="nucleotide sequence ID" value="NZ_SRKY01000001.1"/>
</dbReference>
<dbReference type="EMBL" id="SRKY01000001">
    <property type="protein sequence ID" value="THH38492.1"/>
    <property type="molecule type" value="Genomic_DNA"/>
</dbReference>
<feature type="compositionally biased region" description="Low complexity" evidence="2">
    <location>
        <begin position="24"/>
        <end position="33"/>
    </location>
</feature>
<keyword evidence="3" id="KW-0472">Membrane</keyword>
<feature type="transmembrane region" description="Helical" evidence="3">
    <location>
        <begin position="149"/>
        <end position="169"/>
    </location>
</feature>
<organism evidence="4 5">
    <name type="scientific">Aliishimia ponticola</name>
    <dbReference type="NCBI Taxonomy" id="2499833"/>
    <lineage>
        <taxon>Bacteria</taxon>
        <taxon>Pseudomonadati</taxon>
        <taxon>Pseudomonadota</taxon>
        <taxon>Alphaproteobacteria</taxon>
        <taxon>Rhodobacterales</taxon>
        <taxon>Paracoccaceae</taxon>
        <taxon>Aliishimia</taxon>
    </lineage>
</organism>
<dbReference type="AlphaFoldDB" id="A0A4S4NFV2"/>
<evidence type="ECO:0000313" key="5">
    <source>
        <dbReference type="Proteomes" id="UP000306602"/>
    </source>
</evidence>
<evidence type="ECO:0000313" key="4">
    <source>
        <dbReference type="EMBL" id="THH38492.1"/>
    </source>
</evidence>
<keyword evidence="3" id="KW-0812">Transmembrane</keyword>
<evidence type="ECO:0000256" key="1">
    <source>
        <dbReference type="SAM" id="Coils"/>
    </source>
</evidence>
<feature type="compositionally biased region" description="Basic and acidic residues" evidence="2">
    <location>
        <begin position="14"/>
        <end position="23"/>
    </location>
</feature>
<dbReference type="OrthoDB" id="7667887at2"/>
<proteinExistence type="predicted"/>
<reference evidence="4 5" key="1">
    <citation type="submission" date="2019-04" db="EMBL/GenBank/DDBJ databases">
        <title>Shimia ponticola sp. nov., isolated from seawater.</title>
        <authorList>
            <person name="Kim Y.-O."/>
            <person name="Yoon J.-H."/>
        </authorList>
    </citation>
    <scope>NUCLEOTIDE SEQUENCE [LARGE SCALE GENOMIC DNA]</scope>
    <source>
        <strain evidence="4 5">MYP11</strain>
    </source>
</reference>
<name>A0A4S4NFV2_9RHOB</name>
<dbReference type="Proteomes" id="UP000306602">
    <property type="component" value="Unassembled WGS sequence"/>
</dbReference>
<protein>
    <submittedName>
        <fullName evidence="4">Uncharacterized protein</fullName>
    </submittedName>
</protein>
<accession>A0A4S4NFV2</accession>
<gene>
    <name evidence="4" type="ORF">E4Z66_02675</name>
</gene>
<feature type="region of interest" description="Disordered" evidence="2">
    <location>
        <begin position="1"/>
        <end position="66"/>
    </location>
</feature>
<keyword evidence="1" id="KW-0175">Coiled coil</keyword>
<evidence type="ECO:0000256" key="2">
    <source>
        <dbReference type="SAM" id="MobiDB-lite"/>
    </source>
</evidence>
<feature type="coiled-coil region" evidence="1">
    <location>
        <begin position="94"/>
        <end position="121"/>
    </location>
</feature>
<keyword evidence="3" id="KW-1133">Transmembrane helix</keyword>
<sequence>MNQITGNPNLEDDTAVKDADDALSRATASASDDAAAEETDAAADASENAAPPDKTGAGDRKRSPPATRQDLIELHSRMVTMFKTLNHGLGEMAMKTAERDRKELCDRIEIVEKSLDSVEAALRVELTPQIQSILRSELTASPAKKGGNIFRMVSGVVVAIALVVAGSVFSADIQPLTSSATGYLQPLVDQITPIWGHFSN</sequence>
<comment type="caution">
    <text evidence="4">The sequence shown here is derived from an EMBL/GenBank/DDBJ whole genome shotgun (WGS) entry which is preliminary data.</text>
</comment>